<dbReference type="Pfam" id="PF00456">
    <property type="entry name" value="Transketolase_N"/>
    <property type="match status" value="1"/>
</dbReference>
<evidence type="ECO:0000256" key="5">
    <source>
        <dbReference type="ARBA" id="ARBA00023052"/>
    </source>
</evidence>
<dbReference type="EMBL" id="JAGSOJ010000003">
    <property type="protein sequence ID" value="MCM1991188.1"/>
    <property type="molecule type" value="Genomic_DNA"/>
</dbReference>
<dbReference type="PANTHER" id="PTHR47514:SF1">
    <property type="entry name" value="TRANSKETOLASE N-TERMINAL SECTION-RELATED"/>
    <property type="match status" value="1"/>
</dbReference>
<evidence type="ECO:0000313" key="8">
    <source>
        <dbReference type="Proteomes" id="UP001056429"/>
    </source>
</evidence>
<dbReference type="GO" id="GO:0016740">
    <property type="term" value="F:transferase activity"/>
    <property type="evidence" value="ECO:0007669"/>
    <property type="project" value="UniProtKB-KW"/>
</dbReference>
<feature type="domain" description="Transketolase N-terminal" evidence="6">
    <location>
        <begin position="14"/>
        <end position="273"/>
    </location>
</feature>
<dbReference type="InterPro" id="IPR005474">
    <property type="entry name" value="Transketolase_N"/>
</dbReference>
<name>A0A9J6P4M4_9CLOT</name>
<comment type="similarity">
    <text evidence="2">Belongs to the transketolase family.</text>
</comment>
<dbReference type="SUPFAM" id="SSF52518">
    <property type="entry name" value="Thiamin diphosphate-binding fold (THDP-binding)"/>
    <property type="match status" value="1"/>
</dbReference>
<dbReference type="InterPro" id="IPR049557">
    <property type="entry name" value="Transketolase_CS"/>
</dbReference>
<evidence type="ECO:0000256" key="3">
    <source>
        <dbReference type="ARBA" id="ARBA00022679"/>
    </source>
</evidence>
<dbReference type="CDD" id="cd02012">
    <property type="entry name" value="TPP_TK"/>
    <property type="match status" value="1"/>
</dbReference>
<keyword evidence="3" id="KW-0808">Transferase</keyword>
<keyword evidence="4" id="KW-0479">Metal-binding</keyword>
<dbReference type="PANTHER" id="PTHR47514">
    <property type="entry name" value="TRANSKETOLASE N-TERMINAL SECTION-RELATED"/>
    <property type="match status" value="1"/>
</dbReference>
<comment type="caution">
    <text evidence="7">The sequence shown here is derived from an EMBL/GenBank/DDBJ whole genome shotgun (WGS) entry which is preliminary data.</text>
</comment>
<accession>A0A9J6P4M4</accession>
<comment type="cofactor">
    <cofactor evidence="1">
        <name>thiamine diphosphate</name>
        <dbReference type="ChEBI" id="CHEBI:58937"/>
    </cofactor>
</comment>
<keyword evidence="8" id="KW-1185">Reference proteome</keyword>
<dbReference type="Gene3D" id="3.40.50.970">
    <property type="match status" value="1"/>
</dbReference>
<dbReference type="GO" id="GO:0046872">
    <property type="term" value="F:metal ion binding"/>
    <property type="evidence" value="ECO:0007669"/>
    <property type="project" value="UniProtKB-KW"/>
</dbReference>
<evidence type="ECO:0000256" key="4">
    <source>
        <dbReference type="ARBA" id="ARBA00022723"/>
    </source>
</evidence>
<reference evidence="7" key="2">
    <citation type="submission" date="2021-04" db="EMBL/GenBank/DDBJ databases">
        <authorList>
            <person name="Dong X."/>
        </authorList>
    </citation>
    <scope>NUCLEOTIDE SEQUENCE</scope>
    <source>
        <strain evidence="7">ZWT</strain>
    </source>
</reference>
<organism evidence="7 8">
    <name type="scientific">Oceanirhabdus seepicola</name>
    <dbReference type="NCBI Taxonomy" id="2828781"/>
    <lineage>
        <taxon>Bacteria</taxon>
        <taxon>Bacillati</taxon>
        <taxon>Bacillota</taxon>
        <taxon>Clostridia</taxon>
        <taxon>Eubacteriales</taxon>
        <taxon>Clostridiaceae</taxon>
        <taxon>Oceanirhabdus</taxon>
    </lineage>
</organism>
<sequence length="285" mass="32105">MPLSNQELLMLEKKAHQLRKLCVDTVVWAGSGHVGGSLSSMDIFTILYHKYMKIDPKNPLWQDRDRFILSKGHVGVGFAPVLADKGYFDKELLKEYNHTGSKLGMHLDSQKVPGVDASSGSLGHGLPIAIGTALAARLHNKSYITYCLLGDGECDEGSVWEAAMSASHYNVTNLITIVDRNRCMIDGRTEDVMKLEPFIDKWKAFGFIVKEVNGHSFRELSEAIDFALQENSAPVLILANTIKGCGIDFMEDDYRWHYGSFDSEKYKQAKESLEKYYEERIKEVK</sequence>
<evidence type="ECO:0000259" key="6">
    <source>
        <dbReference type="Pfam" id="PF00456"/>
    </source>
</evidence>
<dbReference type="PROSITE" id="PS00801">
    <property type="entry name" value="TRANSKETOLASE_1"/>
    <property type="match status" value="1"/>
</dbReference>
<dbReference type="AlphaFoldDB" id="A0A9J6P4M4"/>
<gene>
    <name evidence="7" type="ORF">KDK92_15750</name>
</gene>
<dbReference type="RefSeq" id="WP_250860296.1">
    <property type="nucleotide sequence ID" value="NZ_JAGSOJ010000003.1"/>
</dbReference>
<dbReference type="Proteomes" id="UP001056429">
    <property type="component" value="Unassembled WGS sequence"/>
</dbReference>
<evidence type="ECO:0000256" key="2">
    <source>
        <dbReference type="ARBA" id="ARBA00007131"/>
    </source>
</evidence>
<protein>
    <submittedName>
        <fullName evidence="7">Transketolase</fullName>
    </submittedName>
</protein>
<proteinExistence type="inferred from homology"/>
<keyword evidence="5" id="KW-0786">Thiamine pyrophosphate</keyword>
<evidence type="ECO:0000313" key="7">
    <source>
        <dbReference type="EMBL" id="MCM1991188.1"/>
    </source>
</evidence>
<reference evidence="7" key="1">
    <citation type="journal article" date="2021" name="mSystems">
        <title>Bacteria and Archaea Synergistically Convert Glycine Betaine to Biogenic Methane in the Formosa Cold Seep of the South China Sea.</title>
        <authorList>
            <person name="Li L."/>
            <person name="Zhang W."/>
            <person name="Zhang S."/>
            <person name="Song L."/>
            <person name="Sun Q."/>
            <person name="Zhang H."/>
            <person name="Xiang H."/>
            <person name="Dong X."/>
        </authorList>
    </citation>
    <scope>NUCLEOTIDE SEQUENCE</scope>
    <source>
        <strain evidence="7">ZWT</strain>
    </source>
</reference>
<evidence type="ECO:0000256" key="1">
    <source>
        <dbReference type="ARBA" id="ARBA00001964"/>
    </source>
</evidence>
<dbReference type="InterPro" id="IPR029061">
    <property type="entry name" value="THDP-binding"/>
</dbReference>